<dbReference type="STRING" id="626937.HMPREF3293_01209"/>
<accession>A0A136Q5H9</accession>
<keyword evidence="2" id="KW-1185">Reference proteome</keyword>
<sequence length="44" mass="4923">MNNFDPAIRNFPVRKRRALSLALYGSVCSVGRDCVFPAGSFYPE</sequence>
<organism evidence="1 2">
    <name type="scientific">Christensenella minuta</name>
    <dbReference type="NCBI Taxonomy" id="626937"/>
    <lineage>
        <taxon>Bacteria</taxon>
        <taxon>Bacillati</taxon>
        <taxon>Bacillota</taxon>
        <taxon>Clostridia</taxon>
        <taxon>Christensenellales</taxon>
        <taxon>Christensenellaceae</taxon>
        <taxon>Christensenella</taxon>
    </lineage>
</organism>
<reference evidence="1 2" key="1">
    <citation type="submission" date="2016-02" db="EMBL/GenBank/DDBJ databases">
        <authorList>
            <person name="Wen L."/>
            <person name="He K."/>
            <person name="Yang H."/>
        </authorList>
    </citation>
    <scope>NUCLEOTIDE SEQUENCE [LARGE SCALE GENOMIC DNA]</scope>
    <source>
        <strain evidence="1 2">DSM 22607</strain>
    </source>
</reference>
<name>A0A136Q5H9_9FIRM</name>
<evidence type="ECO:0000313" key="2">
    <source>
        <dbReference type="Proteomes" id="UP000070366"/>
    </source>
</evidence>
<dbReference type="EMBL" id="LSZW01000054">
    <property type="protein sequence ID" value="KXK65917.1"/>
    <property type="molecule type" value="Genomic_DNA"/>
</dbReference>
<dbReference type="Proteomes" id="UP000070366">
    <property type="component" value="Unassembled WGS sequence"/>
</dbReference>
<comment type="caution">
    <text evidence="1">The sequence shown here is derived from an EMBL/GenBank/DDBJ whole genome shotgun (WGS) entry which is preliminary data.</text>
</comment>
<protein>
    <submittedName>
        <fullName evidence="1">Uncharacterized protein</fullName>
    </submittedName>
</protein>
<dbReference type="AlphaFoldDB" id="A0A136Q5H9"/>
<gene>
    <name evidence="1" type="ORF">HMPREF3293_01209</name>
</gene>
<evidence type="ECO:0000313" key="1">
    <source>
        <dbReference type="EMBL" id="KXK65917.1"/>
    </source>
</evidence>
<proteinExistence type="predicted"/>